<evidence type="ECO:0000313" key="7">
    <source>
        <dbReference type="Proteomes" id="UP001235133"/>
    </source>
</evidence>
<dbReference type="GO" id="GO:0016491">
    <property type="term" value="F:oxidoreductase activity"/>
    <property type="evidence" value="ECO:0007669"/>
    <property type="project" value="UniProtKB-KW"/>
</dbReference>
<evidence type="ECO:0000256" key="3">
    <source>
        <dbReference type="ARBA" id="ARBA00023027"/>
    </source>
</evidence>
<dbReference type="InterPro" id="IPR029154">
    <property type="entry name" value="HIBADH-like_NADP-bd"/>
</dbReference>
<dbReference type="InterPro" id="IPR051265">
    <property type="entry name" value="HIBADH-related_NP60_sf"/>
</dbReference>
<dbReference type="InterPro" id="IPR006115">
    <property type="entry name" value="6PGDH_NADP-bd"/>
</dbReference>
<feature type="domain" description="6-phosphogluconate dehydrogenase NADP-binding" evidence="4">
    <location>
        <begin position="3"/>
        <end position="154"/>
    </location>
</feature>
<dbReference type="PANTHER" id="PTHR43580">
    <property type="entry name" value="OXIDOREDUCTASE GLYR1-RELATED"/>
    <property type="match status" value="1"/>
</dbReference>
<evidence type="ECO:0000256" key="1">
    <source>
        <dbReference type="ARBA" id="ARBA00009080"/>
    </source>
</evidence>
<dbReference type="EMBL" id="JAVFWO010000001">
    <property type="protein sequence ID" value="MDQ7877097.1"/>
    <property type="molecule type" value="Genomic_DNA"/>
</dbReference>
<comment type="similarity">
    <text evidence="1">Belongs to the HIBADH-related family.</text>
</comment>
<comment type="caution">
    <text evidence="6">The sequence shown here is derived from an EMBL/GenBank/DDBJ whole genome shotgun (WGS) entry which is preliminary data.</text>
</comment>
<dbReference type="InterPro" id="IPR008927">
    <property type="entry name" value="6-PGluconate_DH-like_C_sf"/>
</dbReference>
<reference evidence="6 7" key="1">
    <citation type="submission" date="2023-08" db="EMBL/GenBank/DDBJ databases">
        <title>Microbacterium psychrotolerans sp. nov., a psychrotolerant bacterium isolated from soil in Heilongjiang Province, China.</title>
        <authorList>
            <person name="An P."/>
            <person name="Zhao D."/>
            <person name="Xiang H."/>
        </authorList>
    </citation>
    <scope>NUCLEOTIDE SEQUENCE [LARGE SCALE GENOMIC DNA]</scope>
    <source>
        <strain evidence="6 7">QXD-8</strain>
    </source>
</reference>
<dbReference type="Gene3D" id="3.40.50.720">
    <property type="entry name" value="NAD(P)-binding Rossmann-like Domain"/>
    <property type="match status" value="1"/>
</dbReference>
<gene>
    <name evidence="6" type="ORF">Q9R08_03825</name>
</gene>
<dbReference type="InterPro" id="IPR015815">
    <property type="entry name" value="HIBADH-related"/>
</dbReference>
<sequence>MSTVGFLGLGSMGSGIAGRLLDAGHEVLVWNRSSGAVAAFVDRGATAARDAGEALSADVSFSMLANDEAVDSVFDPVTVAGLAGRTHVMMASISPALADRLTSQFEAAGAVYVAAPVLGRPEIAKAGQLNILAAGPAASVERLEPYLAAIGTRTWRLGERPSVANAVKAAVNYNIIHAMQAIGETVAMTERQGVDPALFTELLSSTLFGGAVYAVYGDLIARRQYTPPGFQMVLGRKDLGLAQEVAEAGGVRPATLEALVAVFDRALADPELKDFDWSAIAEVSRRDLI</sequence>
<accession>A0ABU0YXP2</accession>
<keyword evidence="7" id="KW-1185">Reference proteome</keyword>
<dbReference type="Proteomes" id="UP001235133">
    <property type="component" value="Unassembled WGS sequence"/>
</dbReference>
<proteinExistence type="inferred from homology"/>
<evidence type="ECO:0000259" key="4">
    <source>
        <dbReference type="Pfam" id="PF03446"/>
    </source>
</evidence>
<dbReference type="InterPro" id="IPR013328">
    <property type="entry name" value="6PGD_dom2"/>
</dbReference>
<dbReference type="RefSeq" id="WP_308866497.1">
    <property type="nucleotide sequence ID" value="NZ_JAVFWO010000001.1"/>
</dbReference>
<name>A0ABU0YXP2_9MICO</name>
<evidence type="ECO:0000259" key="5">
    <source>
        <dbReference type="Pfam" id="PF14833"/>
    </source>
</evidence>
<dbReference type="SUPFAM" id="SSF48179">
    <property type="entry name" value="6-phosphogluconate dehydrogenase C-terminal domain-like"/>
    <property type="match status" value="1"/>
</dbReference>
<keyword evidence="3" id="KW-0520">NAD</keyword>
<dbReference type="SUPFAM" id="SSF51735">
    <property type="entry name" value="NAD(P)-binding Rossmann-fold domains"/>
    <property type="match status" value="1"/>
</dbReference>
<organism evidence="6 7">
    <name type="scientific">Microbacterium psychrotolerans</name>
    <dbReference type="NCBI Taxonomy" id="3068321"/>
    <lineage>
        <taxon>Bacteria</taxon>
        <taxon>Bacillati</taxon>
        <taxon>Actinomycetota</taxon>
        <taxon>Actinomycetes</taxon>
        <taxon>Micrococcales</taxon>
        <taxon>Microbacteriaceae</taxon>
        <taxon>Microbacterium</taxon>
    </lineage>
</organism>
<dbReference type="Pfam" id="PF03446">
    <property type="entry name" value="NAD_binding_2"/>
    <property type="match status" value="1"/>
</dbReference>
<dbReference type="PIRSF" id="PIRSF000103">
    <property type="entry name" value="HIBADH"/>
    <property type="match status" value="1"/>
</dbReference>
<dbReference type="InterPro" id="IPR036291">
    <property type="entry name" value="NAD(P)-bd_dom_sf"/>
</dbReference>
<evidence type="ECO:0000313" key="6">
    <source>
        <dbReference type="EMBL" id="MDQ7877097.1"/>
    </source>
</evidence>
<protein>
    <submittedName>
        <fullName evidence="6">NAD(P)-dependent oxidoreductase</fullName>
        <ecNumber evidence="6">1.1.-.-</ecNumber>
    </submittedName>
</protein>
<dbReference type="Gene3D" id="1.10.1040.10">
    <property type="entry name" value="N-(1-d-carboxylethyl)-l-norvaline Dehydrogenase, domain 2"/>
    <property type="match status" value="1"/>
</dbReference>
<evidence type="ECO:0000256" key="2">
    <source>
        <dbReference type="ARBA" id="ARBA00023002"/>
    </source>
</evidence>
<keyword evidence="2 6" id="KW-0560">Oxidoreductase</keyword>
<feature type="domain" description="3-hydroxyisobutyrate dehydrogenase-like NAD-binding" evidence="5">
    <location>
        <begin position="164"/>
        <end position="282"/>
    </location>
</feature>
<dbReference type="PANTHER" id="PTHR43580:SF2">
    <property type="entry name" value="CYTOKINE-LIKE NUCLEAR FACTOR N-PAC"/>
    <property type="match status" value="1"/>
</dbReference>
<dbReference type="Pfam" id="PF14833">
    <property type="entry name" value="NAD_binding_11"/>
    <property type="match status" value="1"/>
</dbReference>
<dbReference type="EC" id="1.1.-.-" evidence="6"/>